<reference evidence="1 2" key="1">
    <citation type="journal article" date="2006" name="Science">
        <title>Phytophthora genome sequences uncover evolutionary origins and mechanisms of pathogenesis.</title>
        <authorList>
            <person name="Tyler B.M."/>
            <person name="Tripathy S."/>
            <person name="Zhang X."/>
            <person name="Dehal P."/>
            <person name="Jiang R.H."/>
            <person name="Aerts A."/>
            <person name="Arredondo F.D."/>
            <person name="Baxter L."/>
            <person name="Bensasson D."/>
            <person name="Beynon J.L."/>
            <person name="Chapman J."/>
            <person name="Damasceno C.M."/>
            <person name="Dorrance A.E."/>
            <person name="Dou D."/>
            <person name="Dickerman A.W."/>
            <person name="Dubchak I.L."/>
            <person name="Garbelotto M."/>
            <person name="Gijzen M."/>
            <person name="Gordon S.G."/>
            <person name="Govers F."/>
            <person name="Grunwald N.J."/>
            <person name="Huang W."/>
            <person name="Ivors K.L."/>
            <person name="Jones R.W."/>
            <person name="Kamoun S."/>
            <person name="Krampis K."/>
            <person name="Lamour K.H."/>
            <person name="Lee M.K."/>
            <person name="McDonald W.H."/>
            <person name="Medina M."/>
            <person name="Meijer H.J."/>
            <person name="Nordberg E.K."/>
            <person name="Maclean D.J."/>
            <person name="Ospina-Giraldo M.D."/>
            <person name="Morris P.F."/>
            <person name="Phuntumart V."/>
            <person name="Putnam N.H."/>
            <person name="Rash S."/>
            <person name="Rose J.K."/>
            <person name="Sakihama Y."/>
            <person name="Salamov A.A."/>
            <person name="Savidor A."/>
            <person name="Scheuring C.F."/>
            <person name="Smith B.M."/>
            <person name="Sobral B.W."/>
            <person name="Terry A."/>
            <person name="Torto-Alalibo T.A."/>
            <person name="Win J."/>
            <person name="Xu Z."/>
            <person name="Zhang H."/>
            <person name="Grigoriev I.V."/>
            <person name="Rokhsar D.S."/>
            <person name="Boore J.L."/>
        </authorList>
    </citation>
    <scope>NUCLEOTIDE SEQUENCE [LARGE SCALE GENOMIC DNA]</scope>
    <source>
        <strain evidence="1 2">P6497</strain>
    </source>
</reference>
<dbReference type="InParanoid" id="G4YLP8"/>
<gene>
    <name evidence="1" type="ORF">PHYSODRAFT_455645</name>
</gene>
<protein>
    <submittedName>
        <fullName evidence="1">Uncharacterized protein</fullName>
    </submittedName>
</protein>
<dbReference type="GeneID" id="20653071"/>
<dbReference type="OMA" id="PHEKQRI"/>
<feature type="non-terminal residue" evidence="1">
    <location>
        <position position="1"/>
    </location>
</feature>
<dbReference type="Proteomes" id="UP000002640">
    <property type="component" value="Unassembled WGS sequence"/>
</dbReference>
<dbReference type="KEGG" id="psoj:PHYSODRAFT_455645"/>
<accession>G4YLP8</accession>
<sequence>RSVSELHPLLGKELERDTRHPGRYLCGWVAANDAFFNSTSLAFSFEDATGYLVKIAVYGLDDPELSLEEQQRSLTSRFSNGRPILIVEAYLRVEVDGSESVRFEQPDTIGP</sequence>
<feature type="non-terminal residue" evidence="1">
    <location>
        <position position="111"/>
    </location>
</feature>
<name>G4YLP8_PHYSP</name>
<evidence type="ECO:0000313" key="1">
    <source>
        <dbReference type="EMBL" id="EGZ30529.1"/>
    </source>
</evidence>
<dbReference type="RefSeq" id="XP_009517804.1">
    <property type="nucleotide sequence ID" value="XM_009519509.1"/>
</dbReference>
<keyword evidence="2" id="KW-1185">Reference proteome</keyword>
<proteinExistence type="predicted"/>
<organism evidence="1 2">
    <name type="scientific">Phytophthora sojae (strain P6497)</name>
    <name type="common">Soybean stem and root rot agent</name>
    <name type="synonym">Phytophthora megasperma f. sp. glycines</name>
    <dbReference type="NCBI Taxonomy" id="1094619"/>
    <lineage>
        <taxon>Eukaryota</taxon>
        <taxon>Sar</taxon>
        <taxon>Stramenopiles</taxon>
        <taxon>Oomycota</taxon>
        <taxon>Peronosporomycetes</taxon>
        <taxon>Peronosporales</taxon>
        <taxon>Peronosporaceae</taxon>
        <taxon>Phytophthora</taxon>
    </lineage>
</organism>
<dbReference type="AlphaFoldDB" id="G4YLP8"/>
<evidence type="ECO:0000313" key="2">
    <source>
        <dbReference type="Proteomes" id="UP000002640"/>
    </source>
</evidence>
<dbReference type="EMBL" id="JH159151">
    <property type="protein sequence ID" value="EGZ30529.1"/>
    <property type="molecule type" value="Genomic_DNA"/>
</dbReference>